<feature type="region of interest" description="Disordered" evidence="7">
    <location>
        <begin position="51"/>
        <end position="70"/>
    </location>
</feature>
<comment type="caution">
    <text evidence="10">The sequence shown here is derived from an EMBL/GenBank/DDBJ whole genome shotgun (WGS) entry which is preliminary data.</text>
</comment>
<keyword evidence="11" id="KW-1185">Reference proteome</keyword>
<evidence type="ECO:0000256" key="1">
    <source>
        <dbReference type="ARBA" id="ARBA00004141"/>
    </source>
</evidence>
<feature type="transmembrane region" description="Helical" evidence="8">
    <location>
        <begin position="297"/>
        <end position="320"/>
    </location>
</feature>
<dbReference type="FunFam" id="1.20.1540.10:FF:000012">
    <property type="entry name" value="Rhomboid family protein"/>
    <property type="match status" value="1"/>
</dbReference>
<dbReference type="EMBL" id="JANBUL010000003">
    <property type="protein sequence ID" value="KAJ2786219.1"/>
    <property type="molecule type" value="Genomic_DNA"/>
</dbReference>
<evidence type="ECO:0000256" key="2">
    <source>
        <dbReference type="ARBA" id="ARBA00009045"/>
    </source>
</evidence>
<dbReference type="GO" id="GO:0006465">
    <property type="term" value="P:signal peptide processing"/>
    <property type="evidence" value="ECO:0007669"/>
    <property type="project" value="TreeGrafter"/>
</dbReference>
<feature type="transmembrane region" description="Helical" evidence="8">
    <location>
        <begin position="327"/>
        <end position="350"/>
    </location>
</feature>
<dbReference type="InterPro" id="IPR035952">
    <property type="entry name" value="Rhomboid-like_sf"/>
</dbReference>
<feature type="domain" description="Peptidase S54 rhomboid" evidence="9">
    <location>
        <begin position="233"/>
        <end position="375"/>
    </location>
</feature>
<dbReference type="InterPro" id="IPR050925">
    <property type="entry name" value="Rhomboid_protease_S54"/>
</dbReference>
<evidence type="ECO:0000256" key="3">
    <source>
        <dbReference type="ARBA" id="ARBA00022692"/>
    </source>
</evidence>
<gene>
    <name evidence="10" type="ORF">H4R18_000066</name>
</gene>
<evidence type="ECO:0000259" key="9">
    <source>
        <dbReference type="Pfam" id="PF01694"/>
    </source>
</evidence>
<sequence>MLFRPVLSHLRPLVAGAARRLPAAPRQRAFAGLPRRADLQAPPARWARRYAGRARGQHEEQNDDGGGSEGYPDYSGRRVLLLRPTLWALTFTAGAYYVCSSAYVDRQEEEARREARGALGLLWARTGADTEAERIHALMGDARVRRLVGGRYRVASEAHARAVRRIAHLPEWVPFELRRSAAAAAGSWYGESRATRCVYTLVGINAAVFAMWRLPRLLPFMARRFLHDPRSGRSYTLLTSAFSHRDLWHFGFNMMALASFGRPVAEALGPEHFTAFYLSAAMASGLASHLLSPLRAATILPTLGASGAVYAVVGMTMMLFPESKIALIFLPFIPVTISQAFPALLAYDFVGAALNWTAFNHIAHLGGGLYGLAYVQWCSGLWGRAVRAVVDRRVAKRASAAAAAADQ</sequence>
<evidence type="ECO:0000256" key="5">
    <source>
        <dbReference type="ARBA" id="ARBA00022989"/>
    </source>
</evidence>
<evidence type="ECO:0000256" key="8">
    <source>
        <dbReference type="SAM" id="Phobius"/>
    </source>
</evidence>
<keyword evidence="4" id="KW-0378">Hydrolase</keyword>
<dbReference type="AlphaFoldDB" id="A0A9W8HJA4"/>
<dbReference type="PANTHER" id="PTHR43731:SF14">
    <property type="entry name" value="PRESENILIN-ASSOCIATED RHOMBOID-LIKE PROTEIN, MITOCHONDRIAL"/>
    <property type="match status" value="1"/>
</dbReference>
<dbReference type="GO" id="GO:0016020">
    <property type="term" value="C:membrane"/>
    <property type="evidence" value="ECO:0007669"/>
    <property type="project" value="UniProtKB-SubCell"/>
</dbReference>
<dbReference type="Proteomes" id="UP001140217">
    <property type="component" value="Unassembled WGS sequence"/>
</dbReference>
<accession>A0A9W8HJA4</accession>
<comment type="subcellular location">
    <subcellularLocation>
        <location evidence="1">Membrane</location>
        <topology evidence="1">Multi-pass membrane protein</topology>
    </subcellularLocation>
</comment>
<keyword evidence="6 8" id="KW-0472">Membrane</keyword>
<feature type="transmembrane region" description="Helical" evidence="8">
    <location>
        <begin position="362"/>
        <end position="383"/>
    </location>
</feature>
<reference evidence="10" key="1">
    <citation type="submission" date="2022-07" db="EMBL/GenBank/DDBJ databases">
        <title>Phylogenomic reconstructions and comparative analyses of Kickxellomycotina fungi.</title>
        <authorList>
            <person name="Reynolds N.K."/>
            <person name="Stajich J.E."/>
            <person name="Barry K."/>
            <person name="Grigoriev I.V."/>
            <person name="Crous P."/>
            <person name="Smith M.E."/>
        </authorList>
    </citation>
    <scope>NUCLEOTIDE SEQUENCE</scope>
    <source>
        <strain evidence="10">NBRC 105414</strain>
    </source>
</reference>
<dbReference type="InterPro" id="IPR022764">
    <property type="entry name" value="Peptidase_S54_rhomboid_dom"/>
</dbReference>
<evidence type="ECO:0000313" key="11">
    <source>
        <dbReference type="Proteomes" id="UP001140217"/>
    </source>
</evidence>
<keyword evidence="3 8" id="KW-0812">Transmembrane</keyword>
<organism evidence="10 11">
    <name type="scientific">Coemansia javaensis</name>
    <dbReference type="NCBI Taxonomy" id="2761396"/>
    <lineage>
        <taxon>Eukaryota</taxon>
        <taxon>Fungi</taxon>
        <taxon>Fungi incertae sedis</taxon>
        <taxon>Zoopagomycota</taxon>
        <taxon>Kickxellomycotina</taxon>
        <taxon>Kickxellomycetes</taxon>
        <taxon>Kickxellales</taxon>
        <taxon>Kickxellaceae</taxon>
        <taxon>Coemansia</taxon>
    </lineage>
</organism>
<protein>
    <recommendedName>
        <fullName evidence="9">Peptidase S54 rhomboid domain-containing protein</fullName>
    </recommendedName>
</protein>
<name>A0A9W8HJA4_9FUNG</name>
<dbReference type="OrthoDB" id="10260614at2759"/>
<proteinExistence type="inferred from homology"/>
<dbReference type="GO" id="GO:0004252">
    <property type="term" value="F:serine-type endopeptidase activity"/>
    <property type="evidence" value="ECO:0007669"/>
    <property type="project" value="InterPro"/>
</dbReference>
<evidence type="ECO:0000313" key="10">
    <source>
        <dbReference type="EMBL" id="KAJ2786219.1"/>
    </source>
</evidence>
<dbReference type="PANTHER" id="PTHR43731">
    <property type="entry name" value="RHOMBOID PROTEASE"/>
    <property type="match status" value="1"/>
</dbReference>
<dbReference type="Gene3D" id="1.20.1540.10">
    <property type="entry name" value="Rhomboid-like"/>
    <property type="match status" value="1"/>
</dbReference>
<dbReference type="SUPFAM" id="SSF144091">
    <property type="entry name" value="Rhomboid-like"/>
    <property type="match status" value="1"/>
</dbReference>
<evidence type="ECO:0000256" key="4">
    <source>
        <dbReference type="ARBA" id="ARBA00022801"/>
    </source>
</evidence>
<comment type="similarity">
    <text evidence="2">Belongs to the peptidase S54 family.</text>
</comment>
<evidence type="ECO:0000256" key="7">
    <source>
        <dbReference type="SAM" id="MobiDB-lite"/>
    </source>
</evidence>
<evidence type="ECO:0000256" key="6">
    <source>
        <dbReference type="ARBA" id="ARBA00023136"/>
    </source>
</evidence>
<keyword evidence="5 8" id="KW-1133">Transmembrane helix</keyword>
<dbReference type="Pfam" id="PF01694">
    <property type="entry name" value="Rhomboid"/>
    <property type="match status" value="1"/>
</dbReference>